<reference evidence="3" key="2">
    <citation type="submission" date="2013-12" db="EMBL/GenBank/DDBJ databases">
        <authorList>
            <person name="Yu Y."/>
            <person name="Lee S."/>
            <person name="de Baynast K."/>
            <person name="Wissotski M."/>
            <person name="Liu L."/>
            <person name="Talag J."/>
            <person name="Goicoechea J."/>
            <person name="Angelova A."/>
            <person name="Jetty R."/>
            <person name="Kudrna D."/>
            <person name="Golser W."/>
            <person name="Rivera L."/>
            <person name="Zhang J."/>
            <person name="Wing R."/>
        </authorList>
    </citation>
    <scope>NUCLEOTIDE SEQUENCE</scope>
</reference>
<evidence type="ECO:0000256" key="1">
    <source>
        <dbReference type="SAM" id="MobiDB-lite"/>
    </source>
</evidence>
<dbReference type="Gramene" id="LPERR03G20270.1">
    <property type="protein sequence ID" value="LPERR03G20270.1"/>
    <property type="gene ID" value="LPERR03G20270"/>
</dbReference>
<dbReference type="EnsemblPlants" id="LPERR03G20270.1">
    <property type="protein sequence ID" value="LPERR03G20270.1"/>
    <property type="gene ID" value="LPERR03G20270"/>
</dbReference>
<evidence type="ECO:0000313" key="2">
    <source>
        <dbReference type="EnsemblPlants" id="LPERR03G20270.1"/>
    </source>
</evidence>
<reference evidence="2" key="3">
    <citation type="submission" date="2015-04" db="UniProtKB">
        <authorList>
            <consortium name="EnsemblPlants"/>
        </authorList>
    </citation>
    <scope>IDENTIFICATION</scope>
</reference>
<organism evidence="2 3">
    <name type="scientific">Leersia perrieri</name>
    <dbReference type="NCBI Taxonomy" id="77586"/>
    <lineage>
        <taxon>Eukaryota</taxon>
        <taxon>Viridiplantae</taxon>
        <taxon>Streptophyta</taxon>
        <taxon>Embryophyta</taxon>
        <taxon>Tracheophyta</taxon>
        <taxon>Spermatophyta</taxon>
        <taxon>Magnoliopsida</taxon>
        <taxon>Liliopsida</taxon>
        <taxon>Poales</taxon>
        <taxon>Poaceae</taxon>
        <taxon>BOP clade</taxon>
        <taxon>Oryzoideae</taxon>
        <taxon>Oryzeae</taxon>
        <taxon>Oryzinae</taxon>
        <taxon>Leersia</taxon>
    </lineage>
</organism>
<proteinExistence type="predicted"/>
<evidence type="ECO:0000313" key="3">
    <source>
        <dbReference type="Proteomes" id="UP000032180"/>
    </source>
</evidence>
<sequence>MSNADRRSQEFNDRVHDFIRVAKANKQNERGVMMEEYEEEDDVANKHPFSEYGPFDDMDAEEDVSSSNEATPYPN</sequence>
<reference evidence="2 3" key="1">
    <citation type="submission" date="2012-08" db="EMBL/GenBank/DDBJ databases">
        <title>Oryza genome evolution.</title>
        <authorList>
            <person name="Wing R.A."/>
        </authorList>
    </citation>
    <scope>NUCLEOTIDE SEQUENCE</scope>
</reference>
<name>A0A0D9VVX3_9ORYZ</name>
<dbReference type="Proteomes" id="UP000032180">
    <property type="component" value="Chromosome 3"/>
</dbReference>
<dbReference type="AlphaFoldDB" id="A0A0D9VVX3"/>
<dbReference type="HOGENOM" id="CLU_2674662_0_0_1"/>
<protein>
    <submittedName>
        <fullName evidence="2">Uncharacterized protein</fullName>
    </submittedName>
</protein>
<feature type="region of interest" description="Disordered" evidence="1">
    <location>
        <begin position="36"/>
        <end position="75"/>
    </location>
</feature>
<feature type="compositionally biased region" description="Acidic residues" evidence="1">
    <location>
        <begin position="54"/>
        <end position="64"/>
    </location>
</feature>
<accession>A0A0D9VVX3</accession>
<feature type="compositionally biased region" description="Polar residues" evidence="1">
    <location>
        <begin position="65"/>
        <end position="75"/>
    </location>
</feature>
<keyword evidence="3" id="KW-1185">Reference proteome</keyword>